<proteinExistence type="predicted"/>
<keyword evidence="1" id="KW-0472">Membrane</keyword>
<sequence length="170" mass="19139">MGSFFDTIGPFLPGPLQIIAFYGQIFLPILVLFFIARMIFPGHAPIGFRCDLIDGVIRTIHITPHIPGVDSTARYMSLATIEATTPNGVVKYKDIPASPGALPRAIRRQIFKRSLSQRSHWIEVGDTLKAREINRQIQNGGYDFTLPQPVRVKLVPPTKEGKRLWYRVVN</sequence>
<keyword evidence="1" id="KW-1133">Transmembrane helix</keyword>
<keyword evidence="1" id="KW-0812">Transmembrane</keyword>
<reference evidence="2 3" key="1">
    <citation type="submission" date="2020-03" db="EMBL/GenBank/DDBJ databases">
        <title>Draft genome sequences of bacterial isolates from the female urobiome.</title>
        <authorList>
            <person name="Miller-Ensminger T."/>
            <person name="Wolfe A.J."/>
            <person name="Putonti C."/>
        </authorList>
    </citation>
    <scope>NUCLEOTIDE SEQUENCE [LARGE SCALE GENOMIC DNA]</scope>
    <source>
        <strain evidence="2 3">UMB8490</strain>
    </source>
</reference>
<evidence type="ECO:0000313" key="3">
    <source>
        <dbReference type="Proteomes" id="UP000591626"/>
    </source>
</evidence>
<protein>
    <submittedName>
        <fullName evidence="2">Uncharacterized protein</fullName>
    </submittedName>
</protein>
<dbReference type="AlphaFoldDB" id="A0AAP7CCK4"/>
<organism evidence="2 3">
    <name type="scientific">Corynebacterium coyleae</name>
    <dbReference type="NCBI Taxonomy" id="53374"/>
    <lineage>
        <taxon>Bacteria</taxon>
        <taxon>Bacillati</taxon>
        <taxon>Actinomycetota</taxon>
        <taxon>Actinomycetes</taxon>
        <taxon>Mycobacteriales</taxon>
        <taxon>Corynebacteriaceae</taxon>
        <taxon>Corynebacterium</taxon>
    </lineage>
</organism>
<feature type="transmembrane region" description="Helical" evidence="1">
    <location>
        <begin position="20"/>
        <end position="40"/>
    </location>
</feature>
<evidence type="ECO:0000256" key="1">
    <source>
        <dbReference type="SAM" id="Phobius"/>
    </source>
</evidence>
<gene>
    <name evidence="2" type="ORF">HC138_07190</name>
</gene>
<comment type="caution">
    <text evidence="2">The sequence shown here is derived from an EMBL/GenBank/DDBJ whole genome shotgun (WGS) entry which is preliminary data.</text>
</comment>
<dbReference type="EMBL" id="JAAUVV010000012">
    <property type="protein sequence ID" value="NJJ04129.1"/>
    <property type="molecule type" value="Genomic_DNA"/>
</dbReference>
<dbReference type="Proteomes" id="UP000591626">
    <property type="component" value="Unassembled WGS sequence"/>
</dbReference>
<name>A0AAP7CCK4_9CORY</name>
<accession>A0AAP7CCK4</accession>
<dbReference type="RefSeq" id="WP_167616673.1">
    <property type="nucleotide sequence ID" value="NZ_JAAUVV010000012.1"/>
</dbReference>
<evidence type="ECO:0000313" key="2">
    <source>
        <dbReference type="EMBL" id="NJJ04129.1"/>
    </source>
</evidence>